<feature type="chain" id="PRO_5002784277" description="DNA ligase B" evidence="8">
    <location>
        <begin position="18"/>
        <end position="561"/>
    </location>
</feature>
<dbReference type="InterPro" id="IPR018239">
    <property type="entry name" value="DNA_ligase_AS"/>
</dbReference>
<keyword evidence="5 7" id="KW-0234">DNA repair</keyword>
<dbReference type="PROSITE" id="PS01055">
    <property type="entry name" value="DNA_LIGASE_N1"/>
    <property type="match status" value="1"/>
</dbReference>
<feature type="active site" description="N6-AMP-lysine intermediate" evidence="7">
    <location>
        <position position="122"/>
    </location>
</feature>
<dbReference type="SMART" id="SM00532">
    <property type="entry name" value="LIGANc"/>
    <property type="match status" value="1"/>
</dbReference>
<evidence type="ECO:0000256" key="2">
    <source>
        <dbReference type="ARBA" id="ARBA00022705"/>
    </source>
</evidence>
<dbReference type="RefSeq" id="WP_012439823.1">
    <property type="nucleotide sequence ID" value="NC_010694.1"/>
</dbReference>
<dbReference type="GO" id="GO:0006281">
    <property type="term" value="P:DNA repair"/>
    <property type="evidence" value="ECO:0007669"/>
    <property type="project" value="UniProtKB-KW"/>
</dbReference>
<proteinExistence type="inferred from homology"/>
<comment type="similarity">
    <text evidence="7">Belongs to the NAD-dependent DNA ligase family. LigB subfamily.</text>
</comment>
<keyword evidence="11" id="KW-1185">Reference proteome</keyword>
<dbReference type="InterPro" id="IPR004150">
    <property type="entry name" value="NAD_DNA_ligase_OB"/>
</dbReference>
<dbReference type="KEGG" id="eta:ETA_00440"/>
<dbReference type="OrthoDB" id="9759736at2"/>
<evidence type="ECO:0000256" key="8">
    <source>
        <dbReference type="SAM" id="SignalP"/>
    </source>
</evidence>
<dbReference type="InterPro" id="IPR013840">
    <property type="entry name" value="DNAligase_N"/>
</dbReference>
<dbReference type="InterPro" id="IPR010994">
    <property type="entry name" value="RuvA_2-like"/>
</dbReference>
<evidence type="ECO:0000256" key="3">
    <source>
        <dbReference type="ARBA" id="ARBA00022763"/>
    </source>
</evidence>
<dbReference type="InterPro" id="IPR012340">
    <property type="entry name" value="NA-bd_OB-fold"/>
</dbReference>
<dbReference type="EC" id="6.5.1.2" evidence="7"/>
<dbReference type="Gene3D" id="2.40.50.140">
    <property type="entry name" value="Nucleic acid-binding proteins"/>
    <property type="match status" value="1"/>
</dbReference>
<evidence type="ECO:0000256" key="5">
    <source>
        <dbReference type="ARBA" id="ARBA00023204"/>
    </source>
</evidence>
<feature type="signal peptide" evidence="8">
    <location>
        <begin position="1"/>
        <end position="17"/>
    </location>
</feature>
<dbReference type="GO" id="GO:0006260">
    <property type="term" value="P:DNA replication"/>
    <property type="evidence" value="ECO:0007669"/>
    <property type="project" value="UniProtKB-KW"/>
</dbReference>
<dbReference type="PROSITE" id="PS01056">
    <property type="entry name" value="DNA_LIGASE_N2"/>
    <property type="match status" value="1"/>
</dbReference>
<dbReference type="Pfam" id="PF03120">
    <property type="entry name" value="OB_DNA_ligase"/>
    <property type="match status" value="1"/>
</dbReference>
<evidence type="ECO:0000313" key="10">
    <source>
        <dbReference type="EMBL" id="CAO95090.1"/>
    </source>
</evidence>
<dbReference type="HOGENOM" id="CLU_489786_0_0_6"/>
<evidence type="ECO:0000256" key="4">
    <source>
        <dbReference type="ARBA" id="ARBA00023027"/>
    </source>
</evidence>
<dbReference type="EMBL" id="CU468135">
    <property type="protein sequence ID" value="CAO95090.1"/>
    <property type="molecule type" value="Genomic_DNA"/>
</dbReference>
<dbReference type="STRING" id="465817.ETA_00440"/>
<organism evidence="10 11">
    <name type="scientific">Erwinia tasmaniensis (strain DSM 17950 / CFBP 7177 / CIP 109463 / NCPPB 4357 / Et1/99)</name>
    <dbReference type="NCBI Taxonomy" id="465817"/>
    <lineage>
        <taxon>Bacteria</taxon>
        <taxon>Pseudomonadati</taxon>
        <taxon>Pseudomonadota</taxon>
        <taxon>Gammaproteobacteria</taxon>
        <taxon>Enterobacterales</taxon>
        <taxon>Erwiniaceae</taxon>
        <taxon>Erwinia</taxon>
    </lineage>
</organism>
<dbReference type="SUPFAM" id="SSF47781">
    <property type="entry name" value="RuvA domain 2-like"/>
    <property type="match status" value="1"/>
</dbReference>
<sequence length="561" mass="63583">MKYAILAAWLFSSAIQAQCPVWSASRADAEISALQAQLEKWDDAYYRRGESPIPDEQYDTLHGKLRQWQRCFSPASDLRKPLLKTDGKVLHPVSHMRVKKLPDKTALTRWMARRSGLWVQPKIDGVAVSLLYRDGQLEQMISRGDGVRGEDWTEKARLIPDIPKFIPHSMRVQVFQGELYLKMTDHRQAINGGKNARSAVAGALMAKAPAPLLQQIGFFVWEWPDGPTSLAQRLTETRSLGFPDISAWTHRVDNVDEVESWRERWFHQPLPFVTDGIVVHSIPTRRGSDWLPEFGEWVIAWKYAPPEATAEVRSVEFAIGRTGRVNVVLNLLPVQLGDKRISRVSVGSIENWKQTDVIAGDQVSISLAGLGAPRLDKVLWRVAERAYPPQPDAAQFNSVSCFHLTPQCRQQFLARLEWLGGKSVLNLVGTGRQTWQQLIQSGSMVHIFSWLALTKEQLEAVPGIGEQRAQLFWQQFKLSRQLPFKRWVKALGVPIPEKALNTLTDDNWQPLVSRRLQEWQQLPGVGRKLAGKIVSFLQQREVRQLIEGLEPPLITPVPGDN</sequence>
<name>B2VL61_ERWT9</name>
<dbReference type="GO" id="GO:0003911">
    <property type="term" value="F:DNA ligase (NAD+) activity"/>
    <property type="evidence" value="ECO:0007669"/>
    <property type="project" value="UniProtKB-UniRule"/>
</dbReference>
<keyword evidence="4 7" id="KW-0520">NAD</keyword>
<accession>B2VL61</accession>
<dbReference type="PANTHER" id="PTHR47810:SF1">
    <property type="entry name" value="DNA LIGASE B"/>
    <property type="match status" value="1"/>
</dbReference>
<keyword evidence="2 7" id="KW-0235">DNA replication</keyword>
<dbReference type="Gene3D" id="3.30.470.30">
    <property type="entry name" value="DNA ligase/mRNA capping enzyme"/>
    <property type="match status" value="1"/>
</dbReference>
<dbReference type="PANTHER" id="PTHR47810">
    <property type="entry name" value="DNA LIGASE"/>
    <property type="match status" value="1"/>
</dbReference>
<dbReference type="SUPFAM" id="SSF50249">
    <property type="entry name" value="Nucleic acid-binding proteins"/>
    <property type="match status" value="1"/>
</dbReference>
<gene>
    <name evidence="7" type="primary">ligB</name>
    <name evidence="10" type="ordered locus">ETA_00440</name>
</gene>
<dbReference type="Proteomes" id="UP000001726">
    <property type="component" value="Chromosome"/>
</dbReference>
<protein>
    <recommendedName>
        <fullName evidence="7">DNA ligase B</fullName>
        <ecNumber evidence="7">6.5.1.2</ecNumber>
    </recommendedName>
    <alternativeName>
        <fullName evidence="7">Polydeoxyribonucleotide synthase [NAD(+)] B</fullName>
    </alternativeName>
</protein>
<evidence type="ECO:0000313" key="11">
    <source>
        <dbReference type="Proteomes" id="UP000001726"/>
    </source>
</evidence>
<evidence type="ECO:0000256" key="7">
    <source>
        <dbReference type="HAMAP-Rule" id="MF_01587"/>
    </source>
</evidence>
<reference evidence="10 11" key="1">
    <citation type="journal article" date="2008" name="Environ. Microbiol.">
        <title>The genome of Erwinia tasmaniensis strain Et1/99, a non-pathogenic bacterium in the genus Erwinia.</title>
        <authorList>
            <person name="Kube M."/>
            <person name="Migdoll A.M."/>
            <person name="Mueller I."/>
            <person name="Kuhl H."/>
            <person name="Beck A."/>
            <person name="Reinhardt R."/>
            <person name="Geider K."/>
        </authorList>
    </citation>
    <scope>NUCLEOTIDE SEQUENCE [LARGE SCALE GENOMIC DNA]</scope>
    <source>
        <strain evidence="11">DSM 17950 / CFBP 7177 / CIP 109463 / NCPPB 4357 / Et1/99</strain>
    </source>
</reference>
<dbReference type="Pfam" id="PF01653">
    <property type="entry name" value="DNA_ligase_aden"/>
    <property type="match status" value="1"/>
</dbReference>
<evidence type="ECO:0000256" key="1">
    <source>
        <dbReference type="ARBA" id="ARBA00022598"/>
    </source>
</evidence>
<dbReference type="HAMAP" id="MF_01587">
    <property type="entry name" value="DNA_ligase_B"/>
    <property type="match status" value="1"/>
</dbReference>
<evidence type="ECO:0000256" key="6">
    <source>
        <dbReference type="ARBA" id="ARBA00034005"/>
    </source>
</evidence>
<evidence type="ECO:0000259" key="9">
    <source>
        <dbReference type="SMART" id="SM00532"/>
    </source>
</evidence>
<keyword evidence="1 7" id="KW-0436">Ligase</keyword>
<dbReference type="NCBIfam" id="NF005987">
    <property type="entry name" value="PRK08097.1"/>
    <property type="match status" value="1"/>
</dbReference>
<dbReference type="InterPro" id="IPR013839">
    <property type="entry name" value="DNAligase_adenylation"/>
</dbReference>
<dbReference type="SUPFAM" id="SSF56091">
    <property type="entry name" value="DNA ligase/mRNA capping enzyme, catalytic domain"/>
    <property type="match status" value="1"/>
</dbReference>
<feature type="domain" description="NAD-dependent DNA ligase N-terminal" evidence="9">
    <location>
        <begin position="26"/>
        <end position="424"/>
    </location>
</feature>
<dbReference type="InterPro" id="IPR050326">
    <property type="entry name" value="NAD_dep_DNA_ligaseB"/>
</dbReference>
<keyword evidence="8" id="KW-0732">Signal</keyword>
<dbReference type="eggNOG" id="COG0272">
    <property type="taxonomic scope" value="Bacteria"/>
</dbReference>
<dbReference type="AlphaFoldDB" id="B2VL61"/>
<keyword evidence="3 7" id="KW-0227">DNA damage</keyword>
<dbReference type="Gene3D" id="1.10.150.20">
    <property type="entry name" value="5' to 3' exonuclease, C-terminal subdomain"/>
    <property type="match status" value="1"/>
</dbReference>
<comment type="function">
    <text evidence="7">Catalyzes the formation of phosphodiester linkages between 5'-phosphoryl and 3'-hydroxyl groups in double-stranded DNA using NAD as a coenzyme and as the energy source for the reaction.</text>
</comment>
<comment type="catalytic activity">
    <reaction evidence="6 7">
        <text>NAD(+) + (deoxyribonucleotide)n-3'-hydroxyl + 5'-phospho-(deoxyribonucleotide)m = (deoxyribonucleotide)n+m + AMP + beta-nicotinamide D-nucleotide.</text>
        <dbReference type="EC" id="6.5.1.2"/>
    </reaction>
</comment>
<dbReference type="Gene3D" id="1.10.287.610">
    <property type="entry name" value="Helix hairpin bin"/>
    <property type="match status" value="1"/>
</dbReference>
<dbReference type="InterPro" id="IPR020923">
    <property type="entry name" value="DNA_ligase_B"/>
</dbReference>
<dbReference type="InterPro" id="IPR033136">
    <property type="entry name" value="DNA_ligase_CS"/>
</dbReference>